<proteinExistence type="inferred from homology"/>
<dbReference type="PRINTS" id="PR00983">
    <property type="entry name" value="TRNASYNTHCYS"/>
</dbReference>
<dbReference type="SMART" id="SM00840">
    <property type="entry name" value="DALR_2"/>
    <property type="match status" value="1"/>
</dbReference>
<dbReference type="HOGENOM" id="CLU_013528_0_1_10"/>
<feature type="binding site" evidence="12">
    <location>
        <position position="261"/>
    </location>
    <ligand>
        <name>Zn(2+)</name>
        <dbReference type="ChEBI" id="CHEBI:29105"/>
    </ligand>
</feature>
<dbReference type="SUPFAM" id="SSF52374">
    <property type="entry name" value="Nucleotidylyl transferase"/>
    <property type="match status" value="1"/>
</dbReference>
<comment type="similarity">
    <text evidence="2 12">Belongs to the class-I aminoacyl-tRNA synthetase family.</text>
</comment>
<gene>
    <name evidence="12 14" type="primary">cysS</name>
    <name evidence="14" type="ORF">ASNER_252</name>
</gene>
<evidence type="ECO:0000313" key="14">
    <source>
        <dbReference type="EMBL" id="AGC67003.1"/>
    </source>
</evidence>
<comment type="catalytic activity">
    <reaction evidence="12">
        <text>tRNA(Cys) + L-cysteine + ATP = L-cysteinyl-tRNA(Cys) + AMP + diphosphate</text>
        <dbReference type="Rhea" id="RHEA:17773"/>
        <dbReference type="Rhea" id="RHEA-COMP:9661"/>
        <dbReference type="Rhea" id="RHEA-COMP:9679"/>
        <dbReference type="ChEBI" id="CHEBI:30616"/>
        <dbReference type="ChEBI" id="CHEBI:33019"/>
        <dbReference type="ChEBI" id="CHEBI:35235"/>
        <dbReference type="ChEBI" id="CHEBI:78442"/>
        <dbReference type="ChEBI" id="CHEBI:78517"/>
        <dbReference type="ChEBI" id="CHEBI:456215"/>
        <dbReference type="EC" id="6.1.1.16"/>
    </reaction>
</comment>
<dbReference type="GO" id="GO:0006423">
    <property type="term" value="P:cysteinyl-tRNA aminoacylation"/>
    <property type="evidence" value="ECO:0007669"/>
    <property type="project" value="UniProtKB-UniRule"/>
</dbReference>
<feature type="binding site" evidence="12">
    <location>
        <position position="232"/>
    </location>
    <ligand>
        <name>Zn(2+)</name>
        <dbReference type="ChEBI" id="CHEBI:29105"/>
    </ligand>
</feature>
<evidence type="ECO:0000256" key="3">
    <source>
        <dbReference type="ARBA" id="ARBA00011245"/>
    </source>
</evidence>
<evidence type="ECO:0000256" key="8">
    <source>
        <dbReference type="ARBA" id="ARBA00022833"/>
    </source>
</evidence>
<evidence type="ECO:0000313" key="15">
    <source>
        <dbReference type="Proteomes" id="UP000011174"/>
    </source>
</evidence>
<dbReference type="SUPFAM" id="SSF47323">
    <property type="entry name" value="Anticodon-binding domain of a subclass of class I aminoacyl-tRNA synthetases"/>
    <property type="match status" value="1"/>
</dbReference>
<dbReference type="GO" id="GO:0005524">
    <property type="term" value="F:ATP binding"/>
    <property type="evidence" value="ECO:0007669"/>
    <property type="project" value="UniProtKB-UniRule"/>
</dbReference>
<dbReference type="Proteomes" id="UP000011174">
    <property type="component" value="Chromosome"/>
</dbReference>
<evidence type="ECO:0000256" key="11">
    <source>
        <dbReference type="ARBA" id="ARBA00023146"/>
    </source>
</evidence>
<evidence type="ECO:0000256" key="4">
    <source>
        <dbReference type="ARBA" id="ARBA00022490"/>
    </source>
</evidence>
<evidence type="ECO:0000256" key="7">
    <source>
        <dbReference type="ARBA" id="ARBA00022741"/>
    </source>
</evidence>
<evidence type="ECO:0000259" key="13">
    <source>
        <dbReference type="SMART" id="SM00840"/>
    </source>
</evidence>
<keyword evidence="11 12" id="KW-0030">Aminoacyl-tRNA synthetase</keyword>
<keyword evidence="4 12" id="KW-0963">Cytoplasm</keyword>
<sequence>MHKITTKETFKIYNTLSRKKEVFMPIISGHVGMYVCGATVYNDVHLGNCRTFISLDLIVRYFRYLGYKVRYVRNITDVGHLEDETNDSYDKITKKALIERIEPMELAQKYTYYLHSILDKFNALSPNIEPSASGHIIEQIEIIKMLIKKGFAYEIDGSVYLDLNTYIYRYKYGILSRSNIEKTLEGNSRCLKNRRQKRNTKDFSLWKKADDAHIMQWMSPWGRGFPGWHLECTTMSLKYLGDVFDVHAGGIDLKFPHHDCEIAQSISLHGKIPVHYWIHTNLLTLNGEKMSKSIGNTIFPFDILTKFSSDVIRFFILQTHYRKILDFSSKALVSAKIGYNRLIESFLTLEVIFRRNIKVSTSTLNIITWKQKCYDAMNDDFNSPRLIAHLFEAMHCIHSLLEGDEYLTYYDLKLLENTMKSFFLEVLGLKIKIKKQTSKVEELLKFLIEIRSKARKEKNWVISDNIRKDLFKIGYNLLDNENETKVEVI</sequence>
<accession>L7VN75</accession>
<keyword evidence="5 12" id="KW-0436">Ligase</keyword>
<keyword evidence="15" id="KW-1185">Reference proteome</keyword>
<dbReference type="Pfam" id="PF01406">
    <property type="entry name" value="tRNA-synt_1e"/>
    <property type="match status" value="1"/>
</dbReference>
<dbReference type="Gene3D" id="1.20.120.1910">
    <property type="entry name" value="Cysteine-tRNA ligase, C-terminal anti-codon recognition domain"/>
    <property type="match status" value="1"/>
</dbReference>
<evidence type="ECO:0000256" key="6">
    <source>
        <dbReference type="ARBA" id="ARBA00022723"/>
    </source>
</evidence>
<keyword evidence="10 12" id="KW-0648">Protein biosynthesis</keyword>
<feature type="binding site" evidence="12">
    <location>
        <position position="36"/>
    </location>
    <ligand>
        <name>Zn(2+)</name>
        <dbReference type="ChEBI" id="CHEBI:29105"/>
    </ligand>
</feature>
<dbReference type="Gene3D" id="3.40.50.620">
    <property type="entry name" value="HUPs"/>
    <property type="match status" value="1"/>
</dbReference>
<reference evidence="14 15" key="1">
    <citation type="journal article" date="2013" name="Environ. Microbiol.">
        <title>The nutrient supplying capabilities of Uzinura, an endosymbiont of armoured scale insects.</title>
        <authorList>
            <person name="Sabree Z.L."/>
            <person name="Huang C.Y."/>
            <person name="Okusu A."/>
            <person name="Moran N.A."/>
            <person name="Normark B.B."/>
        </authorList>
    </citation>
    <scope>NUCLEOTIDE SEQUENCE [LARGE SCALE GENOMIC DNA]</scope>
    <source>
        <strain evidence="14 15">ASNER</strain>
    </source>
</reference>
<dbReference type="STRING" id="1133592.ASNER_252"/>
<dbReference type="CDD" id="cd00672">
    <property type="entry name" value="CysRS_core"/>
    <property type="match status" value="1"/>
</dbReference>
<comment type="subcellular location">
    <subcellularLocation>
        <location evidence="1 12">Cytoplasm</location>
    </subcellularLocation>
</comment>
<dbReference type="InterPro" id="IPR015803">
    <property type="entry name" value="Cys-tRNA-ligase"/>
</dbReference>
<evidence type="ECO:0000256" key="10">
    <source>
        <dbReference type="ARBA" id="ARBA00022917"/>
    </source>
</evidence>
<evidence type="ECO:0000256" key="9">
    <source>
        <dbReference type="ARBA" id="ARBA00022840"/>
    </source>
</evidence>
<dbReference type="InterPro" id="IPR014729">
    <property type="entry name" value="Rossmann-like_a/b/a_fold"/>
</dbReference>
<name>L7VN75_9FLAO</name>
<dbReference type="OrthoDB" id="9815130at2"/>
<dbReference type="GO" id="GO:0005829">
    <property type="term" value="C:cytosol"/>
    <property type="evidence" value="ECO:0007669"/>
    <property type="project" value="TreeGrafter"/>
</dbReference>
<dbReference type="EMBL" id="CP003263">
    <property type="protein sequence ID" value="AGC67003.1"/>
    <property type="molecule type" value="Genomic_DNA"/>
</dbReference>
<evidence type="ECO:0000256" key="5">
    <source>
        <dbReference type="ARBA" id="ARBA00022598"/>
    </source>
</evidence>
<dbReference type="GO" id="GO:0004817">
    <property type="term" value="F:cysteine-tRNA ligase activity"/>
    <property type="evidence" value="ECO:0007669"/>
    <property type="project" value="UniProtKB-UniRule"/>
</dbReference>
<organism evidence="14 15">
    <name type="scientific">Candidatus Uzinura diaspidicola str. ASNER</name>
    <dbReference type="NCBI Taxonomy" id="1133592"/>
    <lineage>
        <taxon>Bacteria</taxon>
        <taxon>Pseudomonadati</taxon>
        <taxon>Bacteroidota</taxon>
        <taxon>Flavobacteriia</taxon>
        <taxon>Flavobacteriales</taxon>
        <taxon>Candidatus Uzinura</taxon>
    </lineage>
</organism>
<dbReference type="PANTHER" id="PTHR10890:SF3">
    <property type="entry name" value="CYSTEINE--TRNA LIGASE, CYTOPLASMIC"/>
    <property type="match status" value="1"/>
</dbReference>
<dbReference type="HAMAP" id="MF_00041">
    <property type="entry name" value="Cys_tRNA_synth"/>
    <property type="match status" value="1"/>
</dbReference>
<comment type="subunit">
    <text evidence="3 12">Monomer.</text>
</comment>
<dbReference type="InterPro" id="IPR032678">
    <property type="entry name" value="tRNA-synt_1_cat_dom"/>
</dbReference>
<dbReference type="GO" id="GO:0008270">
    <property type="term" value="F:zinc ion binding"/>
    <property type="evidence" value="ECO:0007669"/>
    <property type="project" value="UniProtKB-UniRule"/>
</dbReference>
<evidence type="ECO:0000256" key="2">
    <source>
        <dbReference type="ARBA" id="ARBA00005594"/>
    </source>
</evidence>
<dbReference type="InterPro" id="IPR015273">
    <property type="entry name" value="Cys-tRNA-synt_Ia_DALR"/>
</dbReference>
<keyword evidence="8 12" id="KW-0862">Zinc</keyword>
<feature type="binding site" evidence="12">
    <location>
        <position position="257"/>
    </location>
    <ligand>
        <name>Zn(2+)</name>
        <dbReference type="ChEBI" id="CHEBI:29105"/>
    </ligand>
</feature>
<dbReference type="InterPro" id="IPR024909">
    <property type="entry name" value="Cys-tRNA/MSH_ligase"/>
</dbReference>
<feature type="short sequence motif" description="'HIGH' region" evidence="12">
    <location>
        <begin position="38"/>
        <end position="48"/>
    </location>
</feature>
<dbReference type="Pfam" id="PF09190">
    <property type="entry name" value="DALR_2"/>
    <property type="match status" value="1"/>
</dbReference>
<dbReference type="AlphaFoldDB" id="L7VN75"/>
<dbReference type="KEGG" id="udi:ASNER_252"/>
<feature type="binding site" evidence="12">
    <location>
        <position position="292"/>
    </location>
    <ligand>
        <name>ATP</name>
        <dbReference type="ChEBI" id="CHEBI:30616"/>
    </ligand>
</feature>
<dbReference type="EC" id="6.1.1.16" evidence="12"/>
<dbReference type="PANTHER" id="PTHR10890">
    <property type="entry name" value="CYSTEINYL-TRNA SYNTHETASE"/>
    <property type="match status" value="1"/>
</dbReference>
<feature type="domain" description="Cysteinyl-tRNA synthetase class Ia DALR" evidence="13">
    <location>
        <begin position="372"/>
        <end position="444"/>
    </location>
</feature>
<dbReference type="InterPro" id="IPR009080">
    <property type="entry name" value="tRNAsynth_Ia_anticodon-bd"/>
</dbReference>
<keyword evidence="6 12" id="KW-0479">Metal-binding</keyword>
<keyword evidence="7 12" id="KW-0547">Nucleotide-binding</keyword>
<keyword evidence="9 12" id="KW-0067">ATP-binding</keyword>
<comment type="cofactor">
    <cofactor evidence="12">
        <name>Zn(2+)</name>
        <dbReference type="ChEBI" id="CHEBI:29105"/>
    </cofactor>
    <text evidence="12">Binds 1 zinc ion per subunit.</text>
</comment>
<evidence type="ECO:0000256" key="12">
    <source>
        <dbReference type="HAMAP-Rule" id="MF_00041"/>
    </source>
</evidence>
<feature type="short sequence motif" description="'KMSKS' region" evidence="12">
    <location>
        <begin position="289"/>
        <end position="293"/>
    </location>
</feature>
<dbReference type="NCBIfam" id="TIGR00435">
    <property type="entry name" value="cysS"/>
    <property type="match status" value="1"/>
</dbReference>
<protein>
    <recommendedName>
        <fullName evidence="12">Cysteine--tRNA ligase</fullName>
        <ecNumber evidence="12">6.1.1.16</ecNumber>
    </recommendedName>
    <alternativeName>
        <fullName evidence="12">Cysteinyl-tRNA synthetase</fullName>
        <shortName evidence="12">CysRS</shortName>
    </alternativeName>
</protein>
<evidence type="ECO:0000256" key="1">
    <source>
        <dbReference type="ARBA" id="ARBA00004496"/>
    </source>
</evidence>
<dbReference type="PATRIC" id="fig|1133592.3.peg.235"/>